<dbReference type="EMBL" id="CM055743">
    <property type="protein sequence ID" value="KAJ8000216.1"/>
    <property type="molecule type" value="Genomic_DNA"/>
</dbReference>
<name>A0ACC2G9L0_DALPE</name>
<accession>A0ACC2G9L0</accession>
<sequence>MPRHCSAGGCKSRDTRENRKAGITFHRLPKRGTARRSLWIVNSHRMGPQGQGPWDPQSAFIYFCSKHFTPESFELSGVSGYRRLKDNALPTVFFPQPSGKGSGKPSRCKDKATTPVSPANRSCSPLKVDSRNGTQEETEGKNLVGAGQVSSIVTPNGETNNPTDQTGAQSLPPSHGTSMQIVENPPSSPQEPSDASREEDPGSPSSPRPHSPSRYMMRLPPLPGFYLAKEHSYAQHCPLVWRKRYDRAIDSLEKSLRLLSAARRRENRLRNALLRLRENRLKHTLLRPRDGAKARRGQSGEGAEGGGGPARPEETEVDAVSEELGLFEDRPGESMDWEGRVRTTETKAGLEEDAGCCFYCGRGRDEIRVNVSRGSSQIRKSAEGPVDERSRDGRRGGGGGGGIAKKAQAQQVGEDRTAAGAPADAYESCYYYCGASETGANVQVVVVEQPPEKAAGVELNYSPLSIPTLQAPSPGSLLPSNGAALQETRDGVQFLHPGPASQSGLLLTDLNPVGSESPVGQGLEQQVFWIQEGAEGSLLLMPVDGDDRLKSGVGARGVAEDTVLASENGFTSGFVVEKEVLCLEAGGPGVSLASDGQGPHTDGRASLESGEVRERLKEHLEGFQLQLSSEFD</sequence>
<dbReference type="Proteomes" id="UP001157502">
    <property type="component" value="Chromosome 16"/>
</dbReference>
<protein>
    <submittedName>
        <fullName evidence="1">Uncharacterized protein</fullName>
    </submittedName>
</protein>
<keyword evidence="2" id="KW-1185">Reference proteome</keyword>
<evidence type="ECO:0000313" key="2">
    <source>
        <dbReference type="Proteomes" id="UP001157502"/>
    </source>
</evidence>
<comment type="caution">
    <text evidence="1">The sequence shown here is derived from an EMBL/GenBank/DDBJ whole genome shotgun (WGS) entry which is preliminary data.</text>
</comment>
<reference evidence="1" key="1">
    <citation type="submission" date="2021-05" db="EMBL/GenBank/DDBJ databases">
        <authorList>
            <person name="Pan Q."/>
            <person name="Jouanno E."/>
            <person name="Zahm M."/>
            <person name="Klopp C."/>
            <person name="Cabau C."/>
            <person name="Louis A."/>
            <person name="Berthelot C."/>
            <person name="Parey E."/>
            <person name="Roest Crollius H."/>
            <person name="Montfort J."/>
            <person name="Robinson-Rechavi M."/>
            <person name="Bouchez O."/>
            <person name="Lampietro C."/>
            <person name="Lopez Roques C."/>
            <person name="Donnadieu C."/>
            <person name="Postlethwait J."/>
            <person name="Bobe J."/>
            <person name="Dillon D."/>
            <person name="Chandos A."/>
            <person name="von Hippel F."/>
            <person name="Guiguen Y."/>
        </authorList>
    </citation>
    <scope>NUCLEOTIDE SEQUENCE</scope>
    <source>
        <strain evidence="1">YG-Jan2019</strain>
    </source>
</reference>
<organism evidence="1 2">
    <name type="scientific">Dallia pectoralis</name>
    <name type="common">Alaska blackfish</name>
    <dbReference type="NCBI Taxonomy" id="75939"/>
    <lineage>
        <taxon>Eukaryota</taxon>
        <taxon>Metazoa</taxon>
        <taxon>Chordata</taxon>
        <taxon>Craniata</taxon>
        <taxon>Vertebrata</taxon>
        <taxon>Euteleostomi</taxon>
        <taxon>Actinopterygii</taxon>
        <taxon>Neopterygii</taxon>
        <taxon>Teleostei</taxon>
        <taxon>Protacanthopterygii</taxon>
        <taxon>Esociformes</taxon>
        <taxon>Umbridae</taxon>
        <taxon>Dallia</taxon>
    </lineage>
</organism>
<proteinExistence type="predicted"/>
<evidence type="ECO:0000313" key="1">
    <source>
        <dbReference type="EMBL" id="KAJ8000216.1"/>
    </source>
</evidence>
<gene>
    <name evidence="1" type="ORF">DPEC_G00202540</name>
</gene>